<dbReference type="Pfam" id="PF00497">
    <property type="entry name" value="SBP_bac_3"/>
    <property type="match status" value="1"/>
</dbReference>
<proteinExistence type="predicted"/>
<dbReference type="SUPFAM" id="SSF53850">
    <property type="entry name" value="Periplasmic binding protein-like II"/>
    <property type="match status" value="1"/>
</dbReference>
<reference evidence="3 4" key="1">
    <citation type="submission" date="2019-06" db="EMBL/GenBank/DDBJ databases">
        <title>Genomic Encyclopedia of Type Strains, Phase IV (KMG-V): Genome sequencing to study the core and pangenomes of soil and plant-associated prokaryotes.</title>
        <authorList>
            <person name="Whitman W."/>
        </authorList>
    </citation>
    <scope>NUCLEOTIDE SEQUENCE [LARGE SCALE GENOMIC DNA]</scope>
    <source>
        <strain evidence="3 4">BR 11796</strain>
    </source>
</reference>
<dbReference type="InterPro" id="IPR006311">
    <property type="entry name" value="TAT_signal"/>
</dbReference>
<protein>
    <submittedName>
        <fullName evidence="3">Amino acid ABC transporter substrate-binding protein (PAAT family)</fullName>
    </submittedName>
</protein>
<organism evidence="3 4">
    <name type="scientific">Azospirillum brasilense</name>
    <dbReference type="NCBI Taxonomy" id="192"/>
    <lineage>
        <taxon>Bacteria</taxon>
        <taxon>Pseudomonadati</taxon>
        <taxon>Pseudomonadota</taxon>
        <taxon>Alphaproteobacteria</taxon>
        <taxon>Rhodospirillales</taxon>
        <taxon>Azospirillaceae</taxon>
        <taxon>Azospirillum</taxon>
    </lineage>
</organism>
<gene>
    <name evidence="3" type="ORF">FBZ82_103217</name>
</gene>
<feature type="domain" description="Solute-binding protein family 3/N-terminal" evidence="2">
    <location>
        <begin position="50"/>
        <end position="290"/>
    </location>
</feature>
<dbReference type="Proteomes" id="UP000316083">
    <property type="component" value="Unassembled WGS sequence"/>
</dbReference>
<evidence type="ECO:0000313" key="4">
    <source>
        <dbReference type="Proteomes" id="UP000316083"/>
    </source>
</evidence>
<dbReference type="SMART" id="SM00062">
    <property type="entry name" value="PBPb"/>
    <property type="match status" value="1"/>
</dbReference>
<evidence type="ECO:0000313" key="3">
    <source>
        <dbReference type="EMBL" id="TWA71244.1"/>
    </source>
</evidence>
<dbReference type="Gene3D" id="3.40.190.10">
    <property type="entry name" value="Periplasmic binding protein-like II"/>
    <property type="match status" value="3"/>
</dbReference>
<keyword evidence="1" id="KW-0732">Signal</keyword>
<evidence type="ECO:0000256" key="1">
    <source>
        <dbReference type="ARBA" id="ARBA00022729"/>
    </source>
</evidence>
<dbReference type="InterPro" id="IPR001638">
    <property type="entry name" value="Solute-binding_3/MltF_N"/>
</dbReference>
<evidence type="ECO:0000259" key="2">
    <source>
        <dbReference type="SMART" id="SM00062"/>
    </source>
</evidence>
<sequence length="296" mass="31481">MNAFGMNAFGMTALPTRRQLLSFAAAALAAGVLPRRAGARPLDDVVAAGRLMVAVYRDNPPFSHRKGGALVGVDVDLARAIAGRLGVGVEFMELTAGEAVSDDLRNAVWRGPVVGGGVADVMMHVPYQKEFGLRNPEAVLFGPYQREGFALARNPMRMTQPMLASLPDEPVGVEIDSIPDFYLLGAFGGRLRERLVHYMTIPEAVEALVKGDVAAVVATQSQVEAALGDRAAGFPITPVTFPGMMASSWDIGMAVKENSRDLAYAVGDAVTALLEDGTLPEIFRKHGVTHNAIPVE</sequence>
<dbReference type="PANTHER" id="PTHR35936">
    <property type="entry name" value="MEMBRANE-BOUND LYTIC MUREIN TRANSGLYCOSYLASE F"/>
    <property type="match status" value="1"/>
</dbReference>
<dbReference type="AlphaFoldDB" id="A0A560BF27"/>
<accession>A0A560BF27</accession>
<comment type="caution">
    <text evidence="3">The sequence shown here is derived from an EMBL/GenBank/DDBJ whole genome shotgun (WGS) entry which is preliminary data.</text>
</comment>
<name>A0A560BF27_AZOBR</name>
<dbReference type="PANTHER" id="PTHR35936:SF17">
    <property type="entry name" value="ARGININE-BINDING EXTRACELLULAR PROTEIN ARTP"/>
    <property type="match status" value="1"/>
</dbReference>
<dbReference type="PROSITE" id="PS51318">
    <property type="entry name" value="TAT"/>
    <property type="match status" value="1"/>
</dbReference>
<dbReference type="EMBL" id="VITF01000003">
    <property type="protein sequence ID" value="TWA71244.1"/>
    <property type="molecule type" value="Genomic_DNA"/>
</dbReference>